<dbReference type="EMBL" id="CAMAPB010000065">
    <property type="protein sequence ID" value="CAH9064915.1"/>
    <property type="molecule type" value="Genomic_DNA"/>
</dbReference>
<dbReference type="AlphaFoldDB" id="A0A9W4R3M0"/>
<evidence type="ECO:0000256" key="2">
    <source>
        <dbReference type="ARBA" id="ARBA00022729"/>
    </source>
</evidence>
<protein>
    <recommendedName>
        <fullName evidence="3">Leucine-binding protein domain-containing protein</fullName>
    </recommendedName>
</protein>
<evidence type="ECO:0000313" key="5">
    <source>
        <dbReference type="Proteomes" id="UP001152447"/>
    </source>
</evidence>
<dbReference type="CDD" id="cd19978">
    <property type="entry name" value="PBP1_ABC_ligand_binding-like"/>
    <property type="match status" value="1"/>
</dbReference>
<organism evidence="4 5">
    <name type="scientific">Pseudoalteromonas haloplanktis</name>
    <name type="common">Alteromonas haloplanktis</name>
    <dbReference type="NCBI Taxonomy" id="228"/>
    <lineage>
        <taxon>Bacteria</taxon>
        <taxon>Pseudomonadati</taxon>
        <taxon>Pseudomonadota</taxon>
        <taxon>Gammaproteobacteria</taxon>
        <taxon>Alteromonadales</taxon>
        <taxon>Pseudoalteromonadaceae</taxon>
        <taxon>Pseudoalteromonas</taxon>
    </lineage>
</organism>
<feature type="domain" description="Leucine-binding protein" evidence="3">
    <location>
        <begin position="34"/>
        <end position="366"/>
    </location>
</feature>
<sequence>MSAFRIIVNLNIVLIALVLGQTFAHAEQTNNKVIKLGMSTALSGPAQNIGQQLYKGSSIYFNKVNNAGGINGAEVQLLVANDNYEPKQTVNNTREFIYTNKVDALFGAMGTPTSHAIIPLLEQSKIPFLMPFSGASFLREKPSVKAFNLRASYNDEAQEQIKYLVEEHKHTKIGLLIQADEFGLYVESGLREALAKYNLTPVIVARYKRNSQDVESALNTLKLSGVTAICLVGTYEPLSEFINSAQKQGFNPEYTSVSFVTSFDLFDEINSPSNIMVTEIVPNPLNCNDNFCTEFLADMQANKITKPNRLHFEGYINAMAFSKAAKNCQFPLQQSCLMNELNSLLVTDILIQKLFINTENNNKRNVYRSYYVNK</sequence>
<dbReference type="InterPro" id="IPR028081">
    <property type="entry name" value="Leu-bd"/>
</dbReference>
<comment type="caution">
    <text evidence="4">The sequence shown here is derived from an EMBL/GenBank/DDBJ whole genome shotgun (WGS) entry which is preliminary data.</text>
</comment>
<dbReference type="InterPro" id="IPR028082">
    <property type="entry name" value="Peripla_BP_I"/>
</dbReference>
<dbReference type="Proteomes" id="UP001152447">
    <property type="component" value="Unassembled WGS sequence"/>
</dbReference>
<reference evidence="4" key="1">
    <citation type="submission" date="2022-07" db="EMBL/GenBank/DDBJ databases">
        <authorList>
            <person name="Criscuolo A."/>
        </authorList>
    </citation>
    <scope>NUCLEOTIDE SEQUENCE</scope>
    <source>
        <strain evidence="4">CIP103197</strain>
    </source>
</reference>
<comment type="similarity">
    <text evidence="1">Belongs to the leucine-binding protein family.</text>
</comment>
<dbReference type="RefSeq" id="WP_262977272.1">
    <property type="nucleotide sequence ID" value="NZ_CAMAPB010000065.1"/>
</dbReference>
<evidence type="ECO:0000256" key="1">
    <source>
        <dbReference type="ARBA" id="ARBA00010062"/>
    </source>
</evidence>
<evidence type="ECO:0000313" key="4">
    <source>
        <dbReference type="EMBL" id="CAH9064915.1"/>
    </source>
</evidence>
<dbReference type="PANTHER" id="PTHR47235">
    <property type="entry name" value="BLR6548 PROTEIN"/>
    <property type="match status" value="1"/>
</dbReference>
<name>A0A9W4R3M0_PSEHA</name>
<gene>
    <name evidence="4" type="ORF">PSEHALCIP103_03263</name>
</gene>
<dbReference type="SUPFAM" id="SSF53822">
    <property type="entry name" value="Periplasmic binding protein-like I"/>
    <property type="match status" value="1"/>
</dbReference>
<proteinExistence type="inferred from homology"/>
<accession>A0A9W4R3M0</accession>
<keyword evidence="2" id="KW-0732">Signal</keyword>
<dbReference type="PANTHER" id="PTHR47235:SF1">
    <property type="entry name" value="BLR6548 PROTEIN"/>
    <property type="match status" value="1"/>
</dbReference>
<dbReference type="Gene3D" id="3.40.50.2300">
    <property type="match status" value="2"/>
</dbReference>
<keyword evidence="5" id="KW-1185">Reference proteome</keyword>
<dbReference type="Pfam" id="PF13458">
    <property type="entry name" value="Peripla_BP_6"/>
    <property type="match status" value="1"/>
</dbReference>
<evidence type="ECO:0000259" key="3">
    <source>
        <dbReference type="Pfam" id="PF13458"/>
    </source>
</evidence>